<feature type="compositionally biased region" description="Low complexity" evidence="3">
    <location>
        <begin position="109"/>
        <end position="121"/>
    </location>
</feature>
<dbReference type="PANTHER" id="PTHR14107:SF16">
    <property type="entry name" value="AT02583P"/>
    <property type="match status" value="1"/>
</dbReference>
<protein>
    <submittedName>
        <fullName evidence="4">Uncharacterized protein</fullName>
    </submittedName>
</protein>
<feature type="region of interest" description="Disordered" evidence="3">
    <location>
        <begin position="1"/>
        <end position="21"/>
    </location>
</feature>
<keyword evidence="1" id="KW-0853">WD repeat</keyword>
<gene>
    <name evidence="4" type="ORF">MICPUN_62300</name>
</gene>
<dbReference type="GeneID" id="8247543"/>
<keyword evidence="2" id="KW-0677">Repeat</keyword>
<dbReference type="InterPro" id="IPR015943">
    <property type="entry name" value="WD40/YVTN_repeat-like_dom_sf"/>
</dbReference>
<dbReference type="Gene3D" id="2.130.10.10">
    <property type="entry name" value="YVTN repeat-like/Quinoprotein amine dehydrogenase"/>
    <property type="match status" value="1"/>
</dbReference>
<feature type="compositionally biased region" description="Low complexity" evidence="3">
    <location>
        <begin position="192"/>
        <end position="211"/>
    </location>
</feature>
<dbReference type="InterPro" id="IPR036322">
    <property type="entry name" value="WD40_repeat_dom_sf"/>
</dbReference>
<proteinExistence type="predicted"/>
<dbReference type="PANTHER" id="PTHR14107">
    <property type="entry name" value="WD REPEAT PROTEIN"/>
    <property type="match status" value="1"/>
</dbReference>
<dbReference type="AlphaFoldDB" id="C1EDK2"/>
<sequence>MPASDGAGTGPKRTQFAASDGKYRLARSWSHPNGPVPFNPAGGSKVTVAKLPAPRGHHRPARYLVFNVNDTLLVYDYDEPSVAAEGAAKRSSFYGGYGGYGGYGPSSKPAANPTPDDPNATKPADPIRTLQFPGTLVTCHAFREQGGGHQNQNDLLIGLANGEVVLTSLRALVGERNPVHRPGSTSLDDDPTAPAGTGATSSATSSTTSSAKLPPGTLRFNTDGGGGFGGSERARLESPANASRCNHVAWCGNGGVDRLGGFVTCHGDGNVYAYSVSRDASMDPWFPAIVGDPNAPSVTPGRSGVDGQTLANPFARWHLGAGPMSCASFSPDGQYLAVAGGADGICRILDVTHWERPRLCGGFKSYYGGLRTVRWAGDGHYVLAGGESDLVEVWAVPEGRYCAAWADGHASWVTCACEDAHVLDDADHDHDSDHDDDGDLNRGLNRVKSPGPVRMQQDVSGTPVGGGANYDDLLVTDDRAETLRFGSVGQDCQLCLWDLPLEAPTGVDAGAGGDPTGGVNIPGAPSTGTNDGFESDGAFEPPPPPPPPVPIPVLPAGTAPPNAGGGSSLLKSPSGMIRSASKSMLSSMGSMGVSGGKSGLGKSSKAAQGGAADGGGGNVNGNGRAGVDSGAASAASSPTASSPAVSRRASLDAEAANEADAAAAGGAAGGAAGAEGADKSAGPSIHSYVGGLICAPATRREVPETLAATASYKIHAEPCTDVVFTEEGVVTACAAGVVKLWIRPLHGEK</sequence>
<evidence type="ECO:0000256" key="2">
    <source>
        <dbReference type="ARBA" id="ARBA00022737"/>
    </source>
</evidence>
<feature type="compositionally biased region" description="Gly residues" evidence="3">
    <location>
        <begin position="611"/>
        <end position="624"/>
    </location>
</feature>
<dbReference type="InParanoid" id="C1EDK2"/>
<feature type="compositionally biased region" description="Pro residues" evidence="3">
    <location>
        <begin position="540"/>
        <end position="553"/>
    </location>
</feature>
<reference evidence="4 5" key="1">
    <citation type="journal article" date="2009" name="Science">
        <title>Green evolution and dynamic adaptations revealed by genomes of the marine picoeukaryotes Micromonas.</title>
        <authorList>
            <person name="Worden A.Z."/>
            <person name="Lee J.H."/>
            <person name="Mock T."/>
            <person name="Rouze P."/>
            <person name="Simmons M.P."/>
            <person name="Aerts A.L."/>
            <person name="Allen A.E."/>
            <person name="Cuvelier M.L."/>
            <person name="Derelle E."/>
            <person name="Everett M.V."/>
            <person name="Foulon E."/>
            <person name="Grimwood J."/>
            <person name="Gundlach H."/>
            <person name="Henrissat B."/>
            <person name="Napoli C."/>
            <person name="McDonald S.M."/>
            <person name="Parker M.S."/>
            <person name="Rombauts S."/>
            <person name="Salamov A."/>
            <person name="Von Dassow P."/>
            <person name="Badger J.H."/>
            <person name="Coutinho P.M."/>
            <person name="Demir E."/>
            <person name="Dubchak I."/>
            <person name="Gentemann C."/>
            <person name="Eikrem W."/>
            <person name="Gready J.E."/>
            <person name="John U."/>
            <person name="Lanier W."/>
            <person name="Lindquist E.A."/>
            <person name="Lucas S."/>
            <person name="Mayer K.F."/>
            <person name="Moreau H."/>
            <person name="Not F."/>
            <person name="Otillar R."/>
            <person name="Panaud O."/>
            <person name="Pangilinan J."/>
            <person name="Paulsen I."/>
            <person name="Piegu B."/>
            <person name="Poliakov A."/>
            <person name="Robbens S."/>
            <person name="Schmutz J."/>
            <person name="Toulza E."/>
            <person name="Wyss T."/>
            <person name="Zelensky A."/>
            <person name="Zhou K."/>
            <person name="Armbrust E.V."/>
            <person name="Bhattacharya D."/>
            <person name="Goodenough U.W."/>
            <person name="Van de Peer Y."/>
            <person name="Grigoriev I.V."/>
        </authorList>
    </citation>
    <scope>NUCLEOTIDE SEQUENCE [LARGE SCALE GENOMIC DNA]</scope>
    <source>
        <strain evidence="5">RCC299 / NOUM17</strain>
    </source>
</reference>
<name>C1EDK2_MICCC</name>
<dbReference type="OMA" id="LKWIPET"/>
<dbReference type="RefSeq" id="XP_002504813.1">
    <property type="nucleotide sequence ID" value="XM_002504767.1"/>
</dbReference>
<dbReference type="SMART" id="SM00320">
    <property type="entry name" value="WD40"/>
    <property type="match status" value="4"/>
</dbReference>
<dbReference type="InterPro" id="IPR051362">
    <property type="entry name" value="WD_repeat_creC_regulators"/>
</dbReference>
<keyword evidence="5" id="KW-1185">Reference proteome</keyword>
<evidence type="ECO:0000313" key="4">
    <source>
        <dbReference type="EMBL" id="ACO66071.1"/>
    </source>
</evidence>
<dbReference type="OrthoDB" id="3367at2759"/>
<feature type="region of interest" description="Disordered" evidence="3">
    <location>
        <begin position="428"/>
        <end position="466"/>
    </location>
</feature>
<dbReference type="Proteomes" id="UP000002009">
    <property type="component" value="Chromosome 11"/>
</dbReference>
<dbReference type="STRING" id="296587.C1EDK2"/>
<dbReference type="KEGG" id="mis:MICPUN_62300"/>
<dbReference type="Pfam" id="PF00400">
    <property type="entry name" value="WD40"/>
    <property type="match status" value="1"/>
</dbReference>
<dbReference type="SUPFAM" id="SSF50978">
    <property type="entry name" value="WD40 repeat-like"/>
    <property type="match status" value="1"/>
</dbReference>
<accession>C1EDK2</accession>
<dbReference type="EMBL" id="CP001330">
    <property type="protein sequence ID" value="ACO66071.1"/>
    <property type="molecule type" value="Genomic_DNA"/>
</dbReference>
<feature type="region of interest" description="Disordered" evidence="3">
    <location>
        <begin position="509"/>
        <end position="653"/>
    </location>
</feature>
<evidence type="ECO:0000256" key="1">
    <source>
        <dbReference type="ARBA" id="ARBA00022574"/>
    </source>
</evidence>
<evidence type="ECO:0000313" key="5">
    <source>
        <dbReference type="Proteomes" id="UP000002009"/>
    </source>
</evidence>
<feature type="region of interest" description="Disordered" evidence="3">
    <location>
        <begin position="176"/>
        <end position="234"/>
    </location>
</feature>
<feature type="region of interest" description="Disordered" evidence="3">
    <location>
        <begin position="105"/>
        <end position="124"/>
    </location>
</feature>
<feature type="compositionally biased region" description="Low complexity" evidence="3">
    <location>
        <begin position="600"/>
        <end position="610"/>
    </location>
</feature>
<dbReference type="InterPro" id="IPR001680">
    <property type="entry name" value="WD40_rpt"/>
</dbReference>
<dbReference type="eggNOG" id="KOG2394">
    <property type="taxonomic scope" value="Eukaryota"/>
</dbReference>
<evidence type="ECO:0000256" key="3">
    <source>
        <dbReference type="SAM" id="MobiDB-lite"/>
    </source>
</evidence>
<feature type="compositionally biased region" description="Low complexity" evidence="3">
    <location>
        <begin position="554"/>
        <end position="591"/>
    </location>
</feature>
<feature type="compositionally biased region" description="Low complexity" evidence="3">
    <location>
        <begin position="625"/>
        <end position="653"/>
    </location>
</feature>
<organism evidence="4 5">
    <name type="scientific">Micromonas commoda (strain RCC299 / NOUM17 / CCMP2709)</name>
    <name type="common">Picoplanktonic green alga</name>
    <dbReference type="NCBI Taxonomy" id="296587"/>
    <lineage>
        <taxon>Eukaryota</taxon>
        <taxon>Viridiplantae</taxon>
        <taxon>Chlorophyta</taxon>
        <taxon>Mamiellophyceae</taxon>
        <taxon>Mamiellales</taxon>
        <taxon>Mamiellaceae</taxon>
        <taxon>Micromonas</taxon>
    </lineage>
</organism>
<dbReference type="FunCoup" id="C1EDK2">
    <property type="interactions" value="1793"/>
</dbReference>